<dbReference type="AlphaFoldDB" id="A0AAW9S0Q5"/>
<dbReference type="Gene3D" id="2.130.10.10">
    <property type="entry name" value="YVTN repeat-like/Quinoprotein amine dehydrogenase"/>
    <property type="match status" value="3"/>
</dbReference>
<evidence type="ECO:0000256" key="1">
    <source>
        <dbReference type="SAM" id="SignalP"/>
    </source>
</evidence>
<evidence type="ECO:0000313" key="4">
    <source>
        <dbReference type="Proteomes" id="UP001403385"/>
    </source>
</evidence>
<feature type="domain" description="PorZ N-terminal beta-propeller" evidence="2">
    <location>
        <begin position="48"/>
        <end position="205"/>
    </location>
</feature>
<feature type="chain" id="PRO_5043948175" evidence="1">
    <location>
        <begin position="21"/>
        <end position="755"/>
    </location>
</feature>
<feature type="signal peptide" evidence="1">
    <location>
        <begin position="1"/>
        <end position="20"/>
    </location>
</feature>
<reference evidence="3 4" key="1">
    <citation type="submission" date="2024-04" db="EMBL/GenBank/DDBJ databases">
        <title>Novel genus in family Flammeovirgaceae.</title>
        <authorList>
            <person name="Nguyen T.H."/>
            <person name="Vuong T.Q."/>
            <person name="Le H."/>
            <person name="Kim S.-G."/>
        </authorList>
    </citation>
    <scope>NUCLEOTIDE SEQUENCE [LARGE SCALE GENOMIC DNA]</scope>
    <source>
        <strain evidence="3 4">JCM 23209</strain>
    </source>
</reference>
<dbReference type="InterPro" id="IPR011110">
    <property type="entry name" value="Reg_prop"/>
</dbReference>
<evidence type="ECO:0000313" key="3">
    <source>
        <dbReference type="EMBL" id="MEN7549677.1"/>
    </source>
</evidence>
<gene>
    <name evidence="3" type="ORF">AAG747_17270</name>
</gene>
<dbReference type="RefSeq" id="WP_346822456.1">
    <property type="nucleotide sequence ID" value="NZ_JBDKWZ010000010.1"/>
</dbReference>
<protein>
    <submittedName>
        <fullName evidence="3">Two-component regulator propeller domain-containing protein</fullName>
    </submittedName>
</protein>
<sequence>MKKTVLLLLLGLGKFLFSYGQQNIPVNTWRTHLTYHNAYSLTATPERIYCASQNGLFYLEKNNGQLGTLSKLDDLSDNGISDLEYSSLHQTLLIAYTNGNIDLITEAEIINIRSLLNSGIENIRIYDITLNNHFAYLATSFGLVKLDINKPEVKETYLNIGPEGSRVEVFASCISQDSLFIATERGVQVASLAPEINRLDFRNWTTLANVPGQAVKHIAALSGQGVFFPIASDHLYQYQNGKVKALDIAAGQNYTYLSSSQNKLLLSTGSTLWMIDANLQATALQVDPLVAPHKALLDKQNVLWVADAETGLVKHQSNQSSTYFPSGPLSPTNFKLFAVQDKIICLSGGYDPDLQPWNNTLGFYVFENGSWTNYTSRANYIGAEAIPLMKDPVALGYQASQSLIYIGMLGEGLFLWDLQNNSFSKKTDAPLVSTNNGQVHITGMVPDQEDNLWLANYGVPSSRASFHRIAPDGSWQSVRLPVSAASYPVEMVVDKNNFKWVRIAKHQGGGILVFDDEQRFKLLKSGENNGNLPTNGVNCLALDQNGSLWVGTDDGIVEFFDTYAVLNSHQIDGTFPRFDGRPLLKDEKITALAVDGGNRKWIGTDKGVWLFSEDGSELIHHFTTDNSPLLANAIHSIAIQANSGEVFFGTSQGIISFRSDATEAKETHQDVKIFPNPVRPEYGGWVTISGLAKDAIIKITDVSGKLIWETQANGGTATWNAHNYKGKKAKTGIYLIFSADEEGEETFVGKLAVIE</sequence>
<dbReference type="EMBL" id="JBDKWZ010000010">
    <property type="protein sequence ID" value="MEN7549677.1"/>
    <property type="molecule type" value="Genomic_DNA"/>
</dbReference>
<evidence type="ECO:0000259" key="2">
    <source>
        <dbReference type="Pfam" id="PF21544"/>
    </source>
</evidence>
<keyword evidence="4" id="KW-1185">Reference proteome</keyword>
<dbReference type="Pfam" id="PF21544">
    <property type="entry name" value="PorZ_N_b_propeller"/>
    <property type="match status" value="1"/>
</dbReference>
<dbReference type="SUPFAM" id="SSF63829">
    <property type="entry name" value="Calcium-dependent phosphotriesterase"/>
    <property type="match status" value="2"/>
</dbReference>
<dbReference type="InterPro" id="IPR015943">
    <property type="entry name" value="WD40/YVTN_repeat-like_dom_sf"/>
</dbReference>
<comment type="caution">
    <text evidence="3">The sequence shown here is derived from an EMBL/GenBank/DDBJ whole genome shotgun (WGS) entry which is preliminary data.</text>
</comment>
<dbReference type="InterPro" id="IPR048954">
    <property type="entry name" value="PorZ_N"/>
</dbReference>
<dbReference type="SUPFAM" id="SSF50978">
    <property type="entry name" value="WD40 repeat-like"/>
    <property type="match status" value="1"/>
</dbReference>
<accession>A0AAW9S0Q5</accession>
<dbReference type="Proteomes" id="UP001403385">
    <property type="component" value="Unassembled WGS sequence"/>
</dbReference>
<dbReference type="Pfam" id="PF07494">
    <property type="entry name" value="Reg_prop"/>
    <property type="match status" value="1"/>
</dbReference>
<name>A0AAW9S0Q5_9BACT</name>
<dbReference type="InterPro" id="IPR036322">
    <property type="entry name" value="WD40_repeat_dom_sf"/>
</dbReference>
<proteinExistence type="predicted"/>
<organism evidence="3 4">
    <name type="scientific">Rapidithrix thailandica</name>
    <dbReference type="NCBI Taxonomy" id="413964"/>
    <lineage>
        <taxon>Bacteria</taxon>
        <taxon>Pseudomonadati</taxon>
        <taxon>Bacteroidota</taxon>
        <taxon>Cytophagia</taxon>
        <taxon>Cytophagales</taxon>
        <taxon>Flammeovirgaceae</taxon>
        <taxon>Rapidithrix</taxon>
    </lineage>
</organism>
<keyword evidence="1" id="KW-0732">Signal</keyword>